<feature type="chain" id="PRO_5023114683" description="Mig1 protein" evidence="1">
    <location>
        <begin position="23"/>
        <end position="184"/>
    </location>
</feature>
<protein>
    <recommendedName>
        <fullName evidence="4">Mig1 protein</fullName>
    </recommendedName>
</protein>
<feature type="signal peptide" evidence="1">
    <location>
        <begin position="1"/>
        <end position="22"/>
    </location>
</feature>
<dbReference type="Proteomes" id="UP000324022">
    <property type="component" value="Unassembled WGS sequence"/>
</dbReference>
<evidence type="ECO:0000313" key="3">
    <source>
        <dbReference type="Proteomes" id="UP000324022"/>
    </source>
</evidence>
<dbReference type="AlphaFoldDB" id="A0A5C3EC32"/>
<evidence type="ECO:0000256" key="1">
    <source>
        <dbReference type="SAM" id="SignalP"/>
    </source>
</evidence>
<accession>A0A5C3EC32</accession>
<sequence length="184" mass="20814">MRLSKLNLLFGLVTLCLPLVLADCPKRTMLVPRNKEFLDLCGSEPNDTGSPKNDKHPCFRLEANNLHNVELQDFRPDHKELDESAMIVKDGDLTHFTPRDSSKAFLIIWNGSGSRFVYSPSDRPGCGEFSLYTGSEPRWRFVVKGEHGDMMDTDAYMPSPSVLICSKWFTIRLAQDAAYVPDDE</sequence>
<keyword evidence="1" id="KW-0732">Signal</keyword>
<evidence type="ECO:0008006" key="4">
    <source>
        <dbReference type="Google" id="ProtNLM"/>
    </source>
</evidence>
<evidence type="ECO:0000313" key="2">
    <source>
        <dbReference type="EMBL" id="SPO26699.1"/>
    </source>
</evidence>
<keyword evidence="3" id="KW-1185">Reference proteome</keyword>
<reference evidence="2 3" key="1">
    <citation type="submission" date="2018-03" db="EMBL/GenBank/DDBJ databases">
        <authorList>
            <person name="Guldener U."/>
        </authorList>
    </citation>
    <scope>NUCLEOTIDE SEQUENCE [LARGE SCALE GENOMIC DNA]</scope>
    <source>
        <strain evidence="2 3">NBRC100155</strain>
    </source>
</reference>
<dbReference type="EMBL" id="OOIN01000015">
    <property type="protein sequence ID" value="SPO26699.1"/>
    <property type="molecule type" value="Genomic_DNA"/>
</dbReference>
<name>A0A5C3EC32_9BASI</name>
<gene>
    <name evidence="2" type="ORF">UTRI_10154</name>
</gene>
<proteinExistence type="predicted"/>
<organism evidence="2 3">
    <name type="scientific">Ustilago trichophora</name>
    <dbReference type="NCBI Taxonomy" id="86804"/>
    <lineage>
        <taxon>Eukaryota</taxon>
        <taxon>Fungi</taxon>
        <taxon>Dikarya</taxon>
        <taxon>Basidiomycota</taxon>
        <taxon>Ustilaginomycotina</taxon>
        <taxon>Ustilaginomycetes</taxon>
        <taxon>Ustilaginales</taxon>
        <taxon>Ustilaginaceae</taxon>
        <taxon>Ustilago</taxon>
    </lineage>
</organism>